<dbReference type="Proteomes" id="UP000187203">
    <property type="component" value="Unassembled WGS sequence"/>
</dbReference>
<dbReference type="EMBL" id="AWUE01015430">
    <property type="protein sequence ID" value="OMO97620.1"/>
    <property type="molecule type" value="Genomic_DNA"/>
</dbReference>
<organism evidence="16 17">
    <name type="scientific">Corchorus olitorius</name>
    <dbReference type="NCBI Taxonomy" id="93759"/>
    <lineage>
        <taxon>Eukaryota</taxon>
        <taxon>Viridiplantae</taxon>
        <taxon>Streptophyta</taxon>
        <taxon>Embryophyta</taxon>
        <taxon>Tracheophyta</taxon>
        <taxon>Spermatophyta</taxon>
        <taxon>Magnoliopsida</taxon>
        <taxon>eudicotyledons</taxon>
        <taxon>Gunneridae</taxon>
        <taxon>Pentapetalae</taxon>
        <taxon>rosids</taxon>
        <taxon>malvids</taxon>
        <taxon>Malvales</taxon>
        <taxon>Malvaceae</taxon>
        <taxon>Grewioideae</taxon>
        <taxon>Apeibeae</taxon>
        <taxon>Corchorus</taxon>
    </lineage>
</organism>
<evidence type="ECO:0000259" key="15">
    <source>
        <dbReference type="Pfam" id="PF08263"/>
    </source>
</evidence>
<evidence type="ECO:0000256" key="1">
    <source>
        <dbReference type="ARBA" id="ARBA00004251"/>
    </source>
</evidence>
<dbReference type="InterPro" id="IPR032675">
    <property type="entry name" value="LRR_dom_sf"/>
</dbReference>
<sequence>MRISLFSWLFLHSLLIAVFFSIDVVLVAGQCQSDQRDLLIQLKNSLNFTLSVKLESWNQTRDCCSWKGVSCDGGGRVVDLDLSNQSIFGAVDNSSSLFRLQHLQRLNLAYNSLISPFPTGFDKFANLSYLNLSNAGFTGQIPAEISRLTRLVTLDLSVSSFLGAPLKLEKPNLGMLVQSLTRLQFLHLDGVNITTKGNEWCQALSSLTELQVLSMSYCYLSGPIDHSLSKLQSLSIIRLDNNNLSAALPEFFADFRNLTSLRLSTAGLTGRLPVKILQVPTLQTLDLSNNKKLQGSFENFSMKGPLQTLVLSDTSFRGQVPESIGSLRQLTRIELARCNFSGLLPESLKYLTQLVYLDFSWNNFSGPMPSFSRSRNLTQLNLAYNQLNGTIDTTDWSGLSKLVSIDLQNNKLGGSIPPSLFSIPSLQRLFLSQNQFSGTLDNLNGKTDLLLDTLDLSGNKLQGRVPMSVFELQGLKILTLSSNNFSGFIQWTDIQKLRNLSNLDLSFNAMSVNATATDSALSPFPNITTLKLASCKLTKFPGFLKTLPKLTNLDLSRNHIPGEIPNWIWEIKNLAYLNLSQNFLTGFEGPLHNITSSLSVVDLHRNRLQGQLPSLPPLATYLDYSNNNFSSELPPNIGDFLQFAYFFSLSGNKFHGRIPRSICNSSYLRVLDLSNNSLSGPIPPCLTKMSEYLGVLNLRRNNLSGIIPDTFPENCQLQTLDLNRNSLQGKVPNSLANCKILEVLDLGNNQINDSFPCRLKKISTLRVLVLRANRFNGNIHCSGNKTPWPMLQIVDLASNNFTGRLHETCLSTWEAMQADEDEAQSKLKHLRFEVLQLNQFYYQDAITVTVKGLELELQKILTLFTSIDISCNNFEGPIPQVIGTFKALYVLNFSHNAFSGMIPAFVGNLSQLESFDLSSNNFSGEIPLQLTSLNFLSFLNLSNNMLVGPIPTSTQLQSFSEASFENNTGLCGPPLQVKCGSKNESSQAPQRPPEFQSKDEFDWQFIFTGVGFGVGAAIFVAPFVFWKRASKWIDDNVDKFLVVILPKVGLIYTRPDDAEVETEENLQEEDTETDDEDGESNERTGEFRGIYCVFCSKIDQTMKKVIHDPSCTCYGSPSLSSSSSTSSSFSP</sequence>
<protein>
    <recommendedName>
        <fullName evidence="15">Leucine-rich repeat-containing N-terminal plant-type domain-containing protein</fullName>
    </recommendedName>
</protein>
<keyword evidence="5 13" id="KW-0812">Transmembrane</keyword>
<evidence type="ECO:0000256" key="11">
    <source>
        <dbReference type="ARBA" id="ARBA00023180"/>
    </source>
</evidence>
<dbReference type="InterPro" id="IPR013210">
    <property type="entry name" value="LRR_N_plant-typ"/>
</dbReference>
<dbReference type="STRING" id="93759.A0A1R3JS45"/>
<comment type="subcellular location">
    <subcellularLocation>
        <location evidence="1">Cell membrane</location>
        <topology evidence="1">Single-pass type I membrane protein</topology>
    </subcellularLocation>
</comment>
<evidence type="ECO:0000256" key="14">
    <source>
        <dbReference type="SAM" id="SignalP"/>
    </source>
</evidence>
<evidence type="ECO:0000256" key="9">
    <source>
        <dbReference type="ARBA" id="ARBA00023136"/>
    </source>
</evidence>
<name>A0A1R3JS45_9ROSI</name>
<keyword evidence="4" id="KW-0433">Leucine-rich repeat</keyword>
<dbReference type="PANTHER" id="PTHR48061">
    <property type="entry name" value="LEUCINE-RICH REPEAT RECEPTOR PROTEIN KINASE EMS1-LIKE-RELATED"/>
    <property type="match status" value="1"/>
</dbReference>
<feature type="transmembrane region" description="Helical" evidence="13">
    <location>
        <begin position="1003"/>
        <end position="1026"/>
    </location>
</feature>
<dbReference type="SUPFAM" id="SSF52058">
    <property type="entry name" value="L domain-like"/>
    <property type="match status" value="4"/>
</dbReference>
<keyword evidence="9 13" id="KW-0472">Membrane</keyword>
<comment type="caution">
    <text evidence="16">The sequence shown here is derived from an EMBL/GenBank/DDBJ whole genome shotgun (WGS) entry which is preliminary data.</text>
</comment>
<dbReference type="SMART" id="SM00369">
    <property type="entry name" value="LRR_TYP"/>
    <property type="match status" value="7"/>
</dbReference>
<feature type="chain" id="PRO_5013023487" description="Leucine-rich repeat-containing N-terminal plant-type domain-containing protein" evidence="14">
    <location>
        <begin position="30"/>
        <end position="1131"/>
    </location>
</feature>
<evidence type="ECO:0000256" key="5">
    <source>
        <dbReference type="ARBA" id="ARBA00022692"/>
    </source>
</evidence>
<proteinExistence type="inferred from homology"/>
<evidence type="ECO:0000256" key="3">
    <source>
        <dbReference type="ARBA" id="ARBA00022475"/>
    </source>
</evidence>
<evidence type="ECO:0000256" key="2">
    <source>
        <dbReference type="ARBA" id="ARBA00009592"/>
    </source>
</evidence>
<dbReference type="OrthoDB" id="1394818at2759"/>
<keyword evidence="8 13" id="KW-1133">Transmembrane helix</keyword>
<evidence type="ECO:0000313" key="17">
    <source>
        <dbReference type="Proteomes" id="UP000187203"/>
    </source>
</evidence>
<dbReference type="Pfam" id="PF08263">
    <property type="entry name" value="LRRNT_2"/>
    <property type="match status" value="1"/>
</dbReference>
<dbReference type="InterPro" id="IPR001611">
    <property type="entry name" value="Leu-rich_rpt"/>
</dbReference>
<reference evidence="17" key="1">
    <citation type="submission" date="2013-09" db="EMBL/GenBank/DDBJ databases">
        <title>Corchorus olitorius genome sequencing.</title>
        <authorList>
            <person name="Alam M."/>
            <person name="Haque M.S."/>
            <person name="Islam M.S."/>
            <person name="Emdad E.M."/>
            <person name="Islam M.M."/>
            <person name="Ahmed B."/>
            <person name="Halim A."/>
            <person name="Hossen Q.M.M."/>
            <person name="Hossain M.Z."/>
            <person name="Ahmed R."/>
            <person name="Khan M.M."/>
            <person name="Islam R."/>
            <person name="Rashid M.M."/>
            <person name="Khan S.A."/>
            <person name="Rahman M.S."/>
            <person name="Alam M."/>
            <person name="Yahiya A.S."/>
            <person name="Khan M.S."/>
            <person name="Azam M.S."/>
            <person name="Haque T."/>
            <person name="Lashkar M.Z.H."/>
            <person name="Akhand A.I."/>
            <person name="Morshed G."/>
            <person name="Roy S."/>
            <person name="Uddin K.S."/>
            <person name="Rabeya T."/>
            <person name="Hossain A.S."/>
            <person name="Chowdhury A."/>
            <person name="Snigdha A.R."/>
            <person name="Mortoza M.S."/>
            <person name="Matin S.A."/>
            <person name="Hoque S.M.E."/>
            <person name="Islam M.K."/>
            <person name="Roy D.K."/>
            <person name="Haider R."/>
            <person name="Moosa M.M."/>
            <person name="Elias S.M."/>
            <person name="Hasan A.M."/>
            <person name="Jahan S."/>
            <person name="Shafiuddin M."/>
            <person name="Mahmood N."/>
            <person name="Shommy N.S."/>
        </authorList>
    </citation>
    <scope>NUCLEOTIDE SEQUENCE [LARGE SCALE GENOMIC DNA]</scope>
    <source>
        <strain evidence="17">cv. O-4</strain>
    </source>
</reference>
<dbReference type="PANTHER" id="PTHR48061:SF20">
    <property type="entry name" value="LEUCINE-RICH REPEAT RECEPTOR PROTEIN KINASE MSP1-LIKE"/>
    <property type="match status" value="1"/>
</dbReference>
<dbReference type="Gene3D" id="3.80.10.10">
    <property type="entry name" value="Ribonuclease Inhibitor"/>
    <property type="match status" value="6"/>
</dbReference>
<evidence type="ECO:0000256" key="12">
    <source>
        <dbReference type="SAM" id="MobiDB-lite"/>
    </source>
</evidence>
<evidence type="ECO:0000256" key="13">
    <source>
        <dbReference type="SAM" id="Phobius"/>
    </source>
</evidence>
<feature type="compositionally biased region" description="Acidic residues" evidence="12">
    <location>
        <begin position="1059"/>
        <end position="1079"/>
    </location>
</feature>
<keyword evidence="6 14" id="KW-0732">Signal</keyword>
<evidence type="ECO:0000256" key="10">
    <source>
        <dbReference type="ARBA" id="ARBA00023170"/>
    </source>
</evidence>
<dbReference type="AlphaFoldDB" id="A0A1R3JS45"/>
<evidence type="ECO:0000313" key="16">
    <source>
        <dbReference type="EMBL" id="OMO97620.1"/>
    </source>
</evidence>
<dbReference type="InterPro" id="IPR003591">
    <property type="entry name" value="Leu-rich_rpt_typical-subtyp"/>
</dbReference>
<keyword evidence="10" id="KW-0675">Receptor</keyword>
<evidence type="ECO:0000256" key="7">
    <source>
        <dbReference type="ARBA" id="ARBA00022737"/>
    </source>
</evidence>
<keyword evidence="7" id="KW-0677">Repeat</keyword>
<evidence type="ECO:0000256" key="8">
    <source>
        <dbReference type="ARBA" id="ARBA00022989"/>
    </source>
</evidence>
<dbReference type="InterPro" id="IPR046956">
    <property type="entry name" value="RLP23-like"/>
</dbReference>
<accession>A0A1R3JS45</accession>
<dbReference type="GO" id="GO:0005886">
    <property type="term" value="C:plasma membrane"/>
    <property type="evidence" value="ECO:0007669"/>
    <property type="project" value="UniProtKB-SubCell"/>
</dbReference>
<feature type="region of interest" description="Disordered" evidence="12">
    <location>
        <begin position="1059"/>
        <end position="1083"/>
    </location>
</feature>
<feature type="domain" description="Leucine-rich repeat-containing N-terminal plant-type" evidence="15">
    <location>
        <begin position="33"/>
        <end position="72"/>
    </location>
</feature>
<keyword evidence="3" id="KW-1003">Cell membrane</keyword>
<keyword evidence="17" id="KW-1185">Reference proteome</keyword>
<feature type="signal peptide" evidence="14">
    <location>
        <begin position="1"/>
        <end position="29"/>
    </location>
</feature>
<evidence type="ECO:0000256" key="6">
    <source>
        <dbReference type="ARBA" id="ARBA00022729"/>
    </source>
</evidence>
<keyword evidence="11" id="KW-0325">Glycoprotein</keyword>
<comment type="similarity">
    <text evidence="2">Belongs to the RLP family.</text>
</comment>
<dbReference type="FunFam" id="3.80.10.10:FF:000213">
    <property type="entry name" value="Tyrosine-sulfated glycopeptide receptor 1"/>
    <property type="match status" value="3"/>
</dbReference>
<dbReference type="Pfam" id="PF00560">
    <property type="entry name" value="LRR_1"/>
    <property type="match status" value="6"/>
</dbReference>
<gene>
    <name evidence="16" type="ORF">COLO4_14497</name>
</gene>
<dbReference type="Pfam" id="PF13855">
    <property type="entry name" value="LRR_8"/>
    <property type="match status" value="3"/>
</dbReference>
<evidence type="ECO:0000256" key="4">
    <source>
        <dbReference type="ARBA" id="ARBA00022614"/>
    </source>
</evidence>